<evidence type="ECO:0000313" key="2">
    <source>
        <dbReference type="EMBL" id="ABP88191.1"/>
    </source>
</evidence>
<accession>A4ZZ29</accession>
<reference evidence="2" key="1">
    <citation type="submission" date="2007-03" db="EMBL/GenBank/DDBJ databases">
        <title>Genetic Characterization of Borrelia lonestari strain LS-1.</title>
        <authorList>
            <person name="Williamson P.C."/>
            <person name="Billingsley P.M."/>
            <person name="Little S.E."/>
        </authorList>
    </citation>
    <scope>NUCLEOTIDE SEQUENCE</scope>
    <source>
        <strain evidence="2">LS-1</strain>
    </source>
</reference>
<dbReference type="EMBL" id="EF507528">
    <property type="protein sequence ID" value="ABP88191.1"/>
    <property type="molecule type" value="Genomic_DNA"/>
</dbReference>
<organism evidence="2">
    <name type="scientific">Borrelia lonestari</name>
    <dbReference type="NCBI Taxonomy" id="38876"/>
    <lineage>
        <taxon>Bacteria</taxon>
        <taxon>Pseudomonadati</taxon>
        <taxon>Spirochaetota</taxon>
        <taxon>Spirochaetia</taxon>
        <taxon>Spirochaetales</taxon>
        <taxon>Borreliaceae</taxon>
        <taxon>Borrelia</taxon>
    </lineage>
</organism>
<name>A4ZZ29_9SPIR</name>
<dbReference type="AlphaFoldDB" id="A4ZZ29"/>
<evidence type="ECO:0008006" key="3">
    <source>
        <dbReference type="Google" id="ProtNLM"/>
    </source>
</evidence>
<keyword evidence="1" id="KW-0175">Coiled coil</keyword>
<dbReference type="InterPro" id="IPR003459">
    <property type="entry name" value="Borrelia_plasmid_OrfA"/>
</dbReference>
<sequence>MKGAKPSKNKYQNKLIVLISTLSYMNNTFKKYTQSDILYYFNGNLKRNSQKPITIKTLQNYLYKLGKLLQVTINYHKRLGVNMGTEIYYKLKFTKKDCHRIINKYFKDKKEDNFQKRVNTYYKKSCIKNGNVEKEECFYNIYNNKKEEKHESKKYIEKLQVKKYVKKCNFKSKAYLSIVNSNMNKQDKILSLKTLKNTENFFIDLKNLNITNKIKVKSKLTFKQEQLSKVLNNTRINLENEGYESKQLKKNIKNIYEQYKNKPHFIIEKNKYDDLNKAISKLKKIIEHTKKKIENEKEIRSNIFSILFDQLRHKLDSKILIPTLTDYLNRQKKLNYIQIFNNYYYYELLSIVENKRINLKLGVFEKNIN</sequence>
<proteinExistence type="predicted"/>
<feature type="coiled-coil region" evidence="1">
    <location>
        <begin position="272"/>
        <end position="299"/>
    </location>
</feature>
<protein>
    <recommendedName>
        <fullName evidence="3">Borrelia PFam57/62 partition protein</fullName>
    </recommendedName>
</protein>
<evidence type="ECO:0000256" key="1">
    <source>
        <dbReference type="SAM" id="Coils"/>
    </source>
</evidence>
<dbReference type="Pfam" id="PF02414">
    <property type="entry name" value="Borrelia_orfA"/>
    <property type="match status" value="1"/>
</dbReference>